<evidence type="ECO:0000313" key="2">
    <source>
        <dbReference type="EMBL" id="KAJ1116999.1"/>
    </source>
</evidence>
<feature type="region of interest" description="Disordered" evidence="1">
    <location>
        <begin position="440"/>
        <end position="486"/>
    </location>
</feature>
<accession>A0AAV7NNA5</accession>
<evidence type="ECO:0000313" key="3">
    <source>
        <dbReference type="Proteomes" id="UP001066276"/>
    </source>
</evidence>
<comment type="caution">
    <text evidence="2">The sequence shown here is derived from an EMBL/GenBank/DDBJ whole genome shotgun (WGS) entry which is preliminary data.</text>
</comment>
<dbReference type="Proteomes" id="UP001066276">
    <property type="component" value="Chromosome 8"/>
</dbReference>
<protein>
    <submittedName>
        <fullName evidence="2">Uncharacterized protein</fullName>
    </submittedName>
</protein>
<dbReference type="EMBL" id="JANPWB010000012">
    <property type="protein sequence ID" value="KAJ1116999.1"/>
    <property type="molecule type" value="Genomic_DNA"/>
</dbReference>
<feature type="region of interest" description="Disordered" evidence="1">
    <location>
        <begin position="1"/>
        <end position="45"/>
    </location>
</feature>
<dbReference type="AlphaFoldDB" id="A0AAV7NNA5"/>
<name>A0AAV7NNA5_PLEWA</name>
<feature type="compositionally biased region" description="Polar residues" evidence="1">
    <location>
        <begin position="311"/>
        <end position="321"/>
    </location>
</feature>
<proteinExistence type="predicted"/>
<organism evidence="2 3">
    <name type="scientific">Pleurodeles waltl</name>
    <name type="common">Iberian ribbed newt</name>
    <dbReference type="NCBI Taxonomy" id="8319"/>
    <lineage>
        <taxon>Eukaryota</taxon>
        <taxon>Metazoa</taxon>
        <taxon>Chordata</taxon>
        <taxon>Craniata</taxon>
        <taxon>Vertebrata</taxon>
        <taxon>Euteleostomi</taxon>
        <taxon>Amphibia</taxon>
        <taxon>Batrachia</taxon>
        <taxon>Caudata</taxon>
        <taxon>Salamandroidea</taxon>
        <taxon>Salamandridae</taxon>
        <taxon>Pleurodelinae</taxon>
        <taxon>Pleurodeles</taxon>
    </lineage>
</organism>
<feature type="region of interest" description="Disordered" evidence="1">
    <location>
        <begin position="251"/>
        <end position="270"/>
    </location>
</feature>
<feature type="compositionally biased region" description="Basic residues" evidence="1">
    <location>
        <begin position="300"/>
        <end position="310"/>
    </location>
</feature>
<feature type="compositionally biased region" description="Polar residues" evidence="1">
    <location>
        <begin position="440"/>
        <end position="455"/>
    </location>
</feature>
<feature type="compositionally biased region" description="Polar residues" evidence="1">
    <location>
        <begin position="253"/>
        <end position="262"/>
    </location>
</feature>
<feature type="compositionally biased region" description="Basic and acidic residues" evidence="1">
    <location>
        <begin position="1"/>
        <end position="10"/>
    </location>
</feature>
<sequence length="486" mass="51105">MRSGKIRKEYLTPQKPPQKRKKCCRAVNAGSATPPSPSASASAISATPLSSAANLSSSEIPKTYPSVALTPHPRSLDLRKSSLPSYFKKKPKLEFLVNGGEIKSELGQSTFTEPAVIDPLPTARGYSTTVAQVYCPALPHSHVFAQLAPQSEVSHPPPPVDQRAAPLLKHKPSPTIISSDHSLNPGERASFLVASPAAFHQLAGPDGQTADCHDSLQYQGIFLPSSPPAAQSIRNSTGTVTGALELVTEAKGASTSPTSSAPELTVPASSHPPCTFVQPVLVQSMSSGGDPVAQPPLSKREKKRLRKQWNSKRSQPSQGPSTGVRLSAHPEVKLPLQFQGAPTEALPPNSLQLVPIKAPLVGTTAQETDSPLKNYLISHEKGNPGSVLVSAAPYWGSRGSACPATTLSVSKITHGNMNGDALDLGSSNFFELPPVNRSNSPAILPSSPRTASAENQVPGVPAGSLNADEQQQPPVSIYPSMTPVER</sequence>
<keyword evidence="3" id="KW-1185">Reference proteome</keyword>
<feature type="region of interest" description="Disordered" evidence="1">
    <location>
        <begin position="285"/>
        <end position="325"/>
    </location>
</feature>
<gene>
    <name evidence="2" type="ORF">NDU88_005200</name>
</gene>
<evidence type="ECO:0000256" key="1">
    <source>
        <dbReference type="SAM" id="MobiDB-lite"/>
    </source>
</evidence>
<reference evidence="2" key="1">
    <citation type="journal article" date="2022" name="bioRxiv">
        <title>Sequencing and chromosome-scale assembly of the giantPleurodeles waltlgenome.</title>
        <authorList>
            <person name="Brown T."/>
            <person name="Elewa A."/>
            <person name="Iarovenko S."/>
            <person name="Subramanian E."/>
            <person name="Araus A.J."/>
            <person name="Petzold A."/>
            <person name="Susuki M."/>
            <person name="Suzuki K.-i.T."/>
            <person name="Hayashi T."/>
            <person name="Toyoda A."/>
            <person name="Oliveira C."/>
            <person name="Osipova E."/>
            <person name="Leigh N.D."/>
            <person name="Simon A."/>
            <person name="Yun M.H."/>
        </authorList>
    </citation>
    <scope>NUCLEOTIDE SEQUENCE</scope>
    <source>
        <strain evidence="2">20211129_DDA</strain>
        <tissue evidence="2">Liver</tissue>
    </source>
</reference>
<feature type="compositionally biased region" description="Low complexity" evidence="1">
    <location>
        <begin position="29"/>
        <end position="45"/>
    </location>
</feature>